<dbReference type="AlphaFoldDB" id="A0A137PAB9"/>
<evidence type="ECO:0008006" key="4">
    <source>
        <dbReference type="Google" id="ProtNLM"/>
    </source>
</evidence>
<name>A0A137PAB9_CONC2</name>
<evidence type="ECO:0000256" key="1">
    <source>
        <dbReference type="SAM" id="SignalP"/>
    </source>
</evidence>
<evidence type="ECO:0000313" key="2">
    <source>
        <dbReference type="EMBL" id="KXN71940.1"/>
    </source>
</evidence>
<sequence>MKFINLLAFVSVVLCRGKNIRIVSSRSGTVFGASSSCKAVISNRDTGENLELYCSMYGSGNISCNTESKDSSWGNYDARIMDCGNDGLNLYVKVAVWDKIGQYMAIKEFRDRQNPQCGHSNENRSCQTNWLIDEFWGEA</sequence>
<accession>A0A137PAB9</accession>
<gene>
    <name evidence="2" type="ORF">CONCODRAFT_5364</name>
</gene>
<feature type="chain" id="PRO_5007294576" description="Cyanovirin-N domain-containing protein" evidence="1">
    <location>
        <begin position="18"/>
        <end position="139"/>
    </location>
</feature>
<keyword evidence="3" id="KW-1185">Reference proteome</keyword>
<dbReference type="Proteomes" id="UP000070444">
    <property type="component" value="Unassembled WGS sequence"/>
</dbReference>
<organism evidence="2 3">
    <name type="scientific">Conidiobolus coronatus (strain ATCC 28846 / CBS 209.66 / NRRL 28638)</name>
    <name type="common">Delacroixia coronata</name>
    <dbReference type="NCBI Taxonomy" id="796925"/>
    <lineage>
        <taxon>Eukaryota</taxon>
        <taxon>Fungi</taxon>
        <taxon>Fungi incertae sedis</taxon>
        <taxon>Zoopagomycota</taxon>
        <taxon>Entomophthoromycotina</taxon>
        <taxon>Entomophthoromycetes</taxon>
        <taxon>Entomophthorales</taxon>
        <taxon>Ancylistaceae</taxon>
        <taxon>Conidiobolus</taxon>
    </lineage>
</organism>
<protein>
    <recommendedName>
        <fullName evidence="4">Cyanovirin-N domain-containing protein</fullName>
    </recommendedName>
</protein>
<keyword evidence="1" id="KW-0732">Signal</keyword>
<evidence type="ECO:0000313" key="3">
    <source>
        <dbReference type="Proteomes" id="UP000070444"/>
    </source>
</evidence>
<proteinExistence type="predicted"/>
<dbReference type="EMBL" id="KQ964464">
    <property type="protein sequence ID" value="KXN71940.1"/>
    <property type="molecule type" value="Genomic_DNA"/>
</dbReference>
<feature type="signal peptide" evidence="1">
    <location>
        <begin position="1"/>
        <end position="17"/>
    </location>
</feature>
<reference evidence="2 3" key="1">
    <citation type="journal article" date="2015" name="Genome Biol. Evol.">
        <title>Phylogenomic analyses indicate that early fungi evolved digesting cell walls of algal ancestors of land plants.</title>
        <authorList>
            <person name="Chang Y."/>
            <person name="Wang S."/>
            <person name="Sekimoto S."/>
            <person name="Aerts A.L."/>
            <person name="Choi C."/>
            <person name="Clum A."/>
            <person name="LaButti K.M."/>
            <person name="Lindquist E.A."/>
            <person name="Yee Ngan C."/>
            <person name="Ohm R.A."/>
            <person name="Salamov A.A."/>
            <person name="Grigoriev I.V."/>
            <person name="Spatafora J.W."/>
            <person name="Berbee M.L."/>
        </authorList>
    </citation>
    <scope>NUCLEOTIDE SEQUENCE [LARGE SCALE GENOMIC DNA]</scope>
    <source>
        <strain evidence="2 3">NRRL 28638</strain>
    </source>
</reference>